<accession>A0A0F9PZT9</accession>
<gene>
    <name evidence="2" type="ORF">LCGC14_0766160</name>
</gene>
<evidence type="ECO:0000313" key="2">
    <source>
        <dbReference type="EMBL" id="KKN37170.1"/>
    </source>
</evidence>
<dbReference type="AlphaFoldDB" id="A0A0F9PZT9"/>
<proteinExistence type="predicted"/>
<feature type="domain" description="Transcription regulator PadR N-terminal" evidence="1">
    <location>
        <begin position="46"/>
        <end position="118"/>
    </location>
</feature>
<dbReference type="InterPro" id="IPR005149">
    <property type="entry name" value="Tscrpt_reg_PadR_N"/>
</dbReference>
<dbReference type="PANTHER" id="PTHR43252:SF2">
    <property type="entry name" value="TRANSCRIPTION REGULATOR, PADR-LIKE FAMILY"/>
    <property type="match status" value="1"/>
</dbReference>
<dbReference type="PANTHER" id="PTHR43252">
    <property type="entry name" value="TRANSCRIPTIONAL REGULATOR YQJI"/>
    <property type="match status" value="1"/>
</dbReference>
<reference evidence="2" key="1">
    <citation type="journal article" date="2015" name="Nature">
        <title>Complex archaea that bridge the gap between prokaryotes and eukaryotes.</title>
        <authorList>
            <person name="Spang A."/>
            <person name="Saw J.H."/>
            <person name="Jorgensen S.L."/>
            <person name="Zaremba-Niedzwiedzka K."/>
            <person name="Martijn J."/>
            <person name="Lind A.E."/>
            <person name="van Eijk R."/>
            <person name="Schleper C."/>
            <person name="Guy L."/>
            <person name="Ettema T.J."/>
        </authorList>
    </citation>
    <scope>NUCLEOTIDE SEQUENCE</scope>
</reference>
<evidence type="ECO:0000259" key="1">
    <source>
        <dbReference type="Pfam" id="PF03551"/>
    </source>
</evidence>
<dbReference type="Pfam" id="PF03551">
    <property type="entry name" value="PadR"/>
    <property type="match status" value="1"/>
</dbReference>
<organism evidence="2">
    <name type="scientific">marine sediment metagenome</name>
    <dbReference type="NCBI Taxonomy" id="412755"/>
    <lineage>
        <taxon>unclassified sequences</taxon>
        <taxon>metagenomes</taxon>
        <taxon>ecological metagenomes</taxon>
    </lineage>
</organism>
<dbReference type="InterPro" id="IPR036390">
    <property type="entry name" value="WH_DNA-bd_sf"/>
</dbReference>
<protein>
    <recommendedName>
        <fullName evidence="1">Transcription regulator PadR N-terminal domain-containing protein</fullName>
    </recommendedName>
</protein>
<dbReference type="EMBL" id="LAZR01001914">
    <property type="protein sequence ID" value="KKN37170.1"/>
    <property type="molecule type" value="Genomic_DNA"/>
</dbReference>
<name>A0A0F9PZT9_9ZZZZ</name>
<sequence length="200" mass="23736">MYKIDMYMIDIVDPRHNSNYGGKRMKEEFLKRFGPPSKMGFMRFLVLSILEEKSLHGYKIIEEIKNRTLGFFSPPSSTIYPLLKKLSEENLIEQIQTENPEDTKKVYQITTDGKEKLQYMIELQQEKFKVMSKFMSETLGMELPPGMKNGDFKNFPFKGPLFGRLNGLSKEEKIKMLEVRREFLMKRIEWINEQLEELKK</sequence>
<dbReference type="Gene3D" id="1.10.10.10">
    <property type="entry name" value="Winged helix-like DNA-binding domain superfamily/Winged helix DNA-binding domain"/>
    <property type="match status" value="1"/>
</dbReference>
<dbReference type="SUPFAM" id="SSF46785">
    <property type="entry name" value="Winged helix' DNA-binding domain"/>
    <property type="match status" value="1"/>
</dbReference>
<comment type="caution">
    <text evidence="2">The sequence shown here is derived from an EMBL/GenBank/DDBJ whole genome shotgun (WGS) entry which is preliminary data.</text>
</comment>
<dbReference type="InterPro" id="IPR036388">
    <property type="entry name" value="WH-like_DNA-bd_sf"/>
</dbReference>